<keyword evidence="4" id="KW-1003">Cell membrane</keyword>
<evidence type="ECO:0000256" key="8">
    <source>
        <dbReference type="ARBA" id="ARBA00022982"/>
    </source>
</evidence>
<dbReference type="PANTHER" id="PTHR30485:SF1">
    <property type="entry name" value="CYTOCHROME YDHU-RELATED"/>
    <property type="match status" value="1"/>
</dbReference>
<dbReference type="PRINTS" id="PR00161">
    <property type="entry name" value="NIHGNASECYTB"/>
</dbReference>
<feature type="domain" description="Cytochrome b561 bacterial/Ni-hydrogenase" evidence="13">
    <location>
        <begin position="8"/>
        <end position="194"/>
    </location>
</feature>
<keyword evidence="9 12" id="KW-1133">Transmembrane helix</keyword>
<sequence length="219" mass="24962">MAERYVKVYTRFNRVWHWSQMVSIMLLFFTGARLLGLHQIGPFGLAVTVHTVVALALLLLWAFATFWLFTTEGWKQFIPRIAGFAKVARFYAYGVFKGEEHPYHKTYERRHNPLQAAAYFALKMALFPAIWISGLLYLTYGVWGANDLGSAMLTLIANIHVLAAFAIASFVVVHIYLLTIGHGFREHVRPMITGYDKIDLCPEGEAYFAKQGKLKPLED</sequence>
<evidence type="ECO:0000256" key="6">
    <source>
        <dbReference type="ARBA" id="ARBA00022692"/>
    </source>
</evidence>
<gene>
    <name evidence="14" type="ORF">CLN94_06745</name>
</gene>
<dbReference type="GO" id="GO:0005886">
    <property type="term" value="C:plasma membrane"/>
    <property type="evidence" value="ECO:0007669"/>
    <property type="project" value="UniProtKB-SubCell"/>
</dbReference>
<evidence type="ECO:0000256" key="3">
    <source>
        <dbReference type="ARBA" id="ARBA00022448"/>
    </source>
</evidence>
<evidence type="ECO:0000256" key="9">
    <source>
        <dbReference type="ARBA" id="ARBA00022989"/>
    </source>
</evidence>
<keyword evidence="15" id="KW-1185">Reference proteome</keyword>
<feature type="transmembrane region" description="Helical" evidence="12">
    <location>
        <begin position="15"/>
        <end position="36"/>
    </location>
</feature>
<evidence type="ECO:0000313" key="15">
    <source>
        <dbReference type="Proteomes" id="UP000243507"/>
    </source>
</evidence>
<feature type="transmembrane region" description="Helical" evidence="12">
    <location>
        <begin position="43"/>
        <end position="65"/>
    </location>
</feature>
<dbReference type="RefSeq" id="WP_096432465.1">
    <property type="nucleotide sequence ID" value="NZ_NTJD01000004.1"/>
</dbReference>
<protein>
    <submittedName>
        <fullName evidence="14">Cytochrome B</fullName>
    </submittedName>
</protein>
<evidence type="ECO:0000256" key="11">
    <source>
        <dbReference type="ARBA" id="ARBA00023136"/>
    </source>
</evidence>
<comment type="similarity">
    <text evidence="2">Belongs to the HupC/HyaC/HydC family.</text>
</comment>
<dbReference type="SUPFAM" id="SSF81342">
    <property type="entry name" value="Transmembrane di-heme cytochromes"/>
    <property type="match status" value="1"/>
</dbReference>
<keyword evidence="7" id="KW-0479">Metal-binding</keyword>
<dbReference type="EMBL" id="NTJD01000004">
    <property type="protein sequence ID" value="PCD76792.1"/>
    <property type="molecule type" value="Genomic_DNA"/>
</dbReference>
<feature type="transmembrane region" description="Helical" evidence="12">
    <location>
        <begin position="155"/>
        <end position="179"/>
    </location>
</feature>
<keyword evidence="6 12" id="KW-0812">Transmembrane</keyword>
<dbReference type="InterPro" id="IPR000516">
    <property type="entry name" value="Ni-dep_Hydgase_cyt-B"/>
</dbReference>
<evidence type="ECO:0000256" key="2">
    <source>
        <dbReference type="ARBA" id="ARBA00008622"/>
    </source>
</evidence>
<dbReference type="InterPro" id="IPR011577">
    <property type="entry name" value="Cyt_b561_bac/Ni-Hgenase"/>
</dbReference>
<dbReference type="GO" id="GO:0020037">
    <property type="term" value="F:heme binding"/>
    <property type="evidence" value="ECO:0007669"/>
    <property type="project" value="TreeGrafter"/>
</dbReference>
<keyword evidence="3" id="KW-0813">Transport</keyword>
<dbReference type="OrthoDB" id="1117555at2"/>
<dbReference type="AlphaFoldDB" id="A0A2A4CRB7"/>
<comment type="subcellular location">
    <subcellularLocation>
        <location evidence="1">Cell membrane</location>
        <topology evidence="1">Multi-pass membrane protein</topology>
    </subcellularLocation>
</comment>
<dbReference type="Proteomes" id="UP000243507">
    <property type="component" value="Unassembled WGS sequence"/>
</dbReference>
<evidence type="ECO:0000256" key="12">
    <source>
        <dbReference type="SAM" id="Phobius"/>
    </source>
</evidence>
<keyword evidence="11 12" id="KW-0472">Membrane</keyword>
<dbReference type="Gene3D" id="1.20.950.20">
    <property type="entry name" value="Transmembrane di-heme cytochromes, Chain C"/>
    <property type="match status" value="1"/>
</dbReference>
<evidence type="ECO:0000256" key="10">
    <source>
        <dbReference type="ARBA" id="ARBA00023004"/>
    </source>
</evidence>
<dbReference type="InterPro" id="IPR051542">
    <property type="entry name" value="Hydrogenase_cytochrome"/>
</dbReference>
<dbReference type="GO" id="GO:0005506">
    <property type="term" value="F:iron ion binding"/>
    <property type="evidence" value="ECO:0007669"/>
    <property type="project" value="InterPro"/>
</dbReference>
<proteinExistence type="inferred from homology"/>
<comment type="caution">
    <text evidence="14">The sequence shown here is derived from an EMBL/GenBank/DDBJ whole genome shotgun (WGS) entry which is preliminary data.</text>
</comment>
<evidence type="ECO:0000259" key="13">
    <source>
        <dbReference type="Pfam" id="PF01292"/>
    </source>
</evidence>
<evidence type="ECO:0000256" key="7">
    <source>
        <dbReference type="ARBA" id="ARBA00022723"/>
    </source>
</evidence>
<dbReference type="Pfam" id="PF01292">
    <property type="entry name" value="Ni_hydr_CYTB"/>
    <property type="match status" value="1"/>
</dbReference>
<evidence type="ECO:0000256" key="1">
    <source>
        <dbReference type="ARBA" id="ARBA00004651"/>
    </source>
</evidence>
<reference evidence="14 15" key="1">
    <citation type="submission" date="2017-09" db="EMBL/GenBank/DDBJ databases">
        <title>A multilocus sequence analysis scheme for characterization of bacteria in the genus Thioclava.</title>
        <authorList>
            <person name="Liu Y."/>
            <person name="Shao Z."/>
        </authorList>
    </citation>
    <scope>NUCLEOTIDE SEQUENCE [LARGE SCALE GENOMIC DNA]</scope>
    <source>
        <strain evidence="14 15">CAU 1312</strain>
    </source>
</reference>
<evidence type="ECO:0000256" key="5">
    <source>
        <dbReference type="ARBA" id="ARBA00022617"/>
    </source>
</evidence>
<keyword evidence="8" id="KW-0249">Electron transport</keyword>
<dbReference type="GO" id="GO:0009055">
    <property type="term" value="F:electron transfer activity"/>
    <property type="evidence" value="ECO:0007669"/>
    <property type="project" value="InterPro"/>
</dbReference>
<name>A0A2A4CRB7_9RHOB</name>
<dbReference type="GO" id="GO:0022904">
    <property type="term" value="P:respiratory electron transport chain"/>
    <property type="evidence" value="ECO:0007669"/>
    <property type="project" value="InterPro"/>
</dbReference>
<keyword evidence="5" id="KW-0349">Heme</keyword>
<organism evidence="14 15">
    <name type="scientific">Pseudothioclava arenosa</name>
    <dbReference type="NCBI Taxonomy" id="1795308"/>
    <lineage>
        <taxon>Bacteria</taxon>
        <taxon>Pseudomonadati</taxon>
        <taxon>Pseudomonadota</taxon>
        <taxon>Alphaproteobacteria</taxon>
        <taxon>Rhodobacterales</taxon>
        <taxon>Paracoccaceae</taxon>
        <taxon>Pseudothioclava</taxon>
    </lineage>
</organism>
<evidence type="ECO:0000256" key="4">
    <source>
        <dbReference type="ARBA" id="ARBA00022475"/>
    </source>
</evidence>
<evidence type="ECO:0000313" key="14">
    <source>
        <dbReference type="EMBL" id="PCD76792.1"/>
    </source>
</evidence>
<keyword evidence="10" id="KW-0408">Iron</keyword>
<feature type="transmembrane region" description="Helical" evidence="12">
    <location>
        <begin position="117"/>
        <end position="143"/>
    </location>
</feature>
<dbReference type="PANTHER" id="PTHR30485">
    <property type="entry name" value="NI/FE-HYDROGENASE 1 B-TYPE CYTOCHROME SUBUNIT"/>
    <property type="match status" value="1"/>
</dbReference>
<accession>A0A2A4CRB7</accession>
<dbReference type="InterPro" id="IPR016174">
    <property type="entry name" value="Di-haem_cyt_TM"/>
</dbReference>